<gene>
    <name evidence="2" type="ORF">KBTEX_01726</name>
</gene>
<proteinExistence type="predicted"/>
<dbReference type="EMBL" id="MN079100">
    <property type="protein sequence ID" value="QEA05405.1"/>
    <property type="molecule type" value="Genomic_DNA"/>
</dbReference>
<dbReference type="InterPro" id="IPR029032">
    <property type="entry name" value="AhpD-like"/>
</dbReference>
<evidence type="ECO:0000313" key="2">
    <source>
        <dbReference type="EMBL" id="QEA05405.1"/>
    </source>
</evidence>
<accession>A0A5B8REY7</accession>
<protein>
    <recommendedName>
        <fullName evidence="1">Carboxymuconolactone decarboxylase-like domain-containing protein</fullName>
    </recommendedName>
</protein>
<reference evidence="2" key="1">
    <citation type="submission" date="2019-06" db="EMBL/GenBank/DDBJ databases">
        <authorList>
            <person name="Murdoch R.W."/>
            <person name="Fathepure B."/>
        </authorList>
    </citation>
    <scope>NUCLEOTIDE SEQUENCE</scope>
</reference>
<dbReference type="GO" id="GO:0051920">
    <property type="term" value="F:peroxiredoxin activity"/>
    <property type="evidence" value="ECO:0007669"/>
    <property type="project" value="InterPro"/>
</dbReference>
<dbReference type="SUPFAM" id="SSF69118">
    <property type="entry name" value="AhpD-like"/>
    <property type="match status" value="1"/>
</dbReference>
<feature type="domain" description="Carboxymuconolactone decarboxylase-like" evidence="1">
    <location>
        <begin position="35"/>
        <end position="115"/>
    </location>
</feature>
<evidence type="ECO:0000259" key="1">
    <source>
        <dbReference type="Pfam" id="PF02627"/>
    </source>
</evidence>
<dbReference type="Gene3D" id="1.20.1290.10">
    <property type="entry name" value="AhpD-like"/>
    <property type="match status" value="1"/>
</dbReference>
<dbReference type="Pfam" id="PF02627">
    <property type="entry name" value="CMD"/>
    <property type="match status" value="1"/>
</dbReference>
<dbReference type="AlphaFoldDB" id="A0A5B8REY7"/>
<organism evidence="2">
    <name type="scientific">uncultured organism</name>
    <dbReference type="NCBI Taxonomy" id="155900"/>
    <lineage>
        <taxon>unclassified sequences</taxon>
        <taxon>environmental samples</taxon>
    </lineage>
</organism>
<dbReference type="PANTHER" id="PTHR33570:SF2">
    <property type="entry name" value="CARBOXYMUCONOLACTONE DECARBOXYLASE-LIKE DOMAIN-CONTAINING PROTEIN"/>
    <property type="match status" value="1"/>
</dbReference>
<dbReference type="PANTHER" id="PTHR33570">
    <property type="entry name" value="4-CARBOXYMUCONOLACTONE DECARBOXYLASE FAMILY PROTEIN"/>
    <property type="match status" value="1"/>
</dbReference>
<sequence length="129" mass="14538">MSDDRLQRGEAMRRRVLGDAHVDRSLANASDFDREFQEFVMRTAWGDIWNREGLATPTRSLINLGMLAALGRMDEFRVHVRGAVNQGCSVEEIREVLFQVAVYAGMPAGMEGFRHARRVLEEMTAEPGA</sequence>
<name>A0A5B8REY7_9ZZZZ</name>
<dbReference type="InterPro" id="IPR052512">
    <property type="entry name" value="4CMD/NDH-1_regulator"/>
</dbReference>
<dbReference type="InterPro" id="IPR003779">
    <property type="entry name" value="CMD-like"/>
</dbReference>